<dbReference type="AlphaFoldDB" id="A0AAV2JIW3"/>
<dbReference type="Proteomes" id="UP001497482">
    <property type="component" value="Chromosome 12"/>
</dbReference>
<keyword evidence="3" id="KW-1185">Reference proteome</keyword>
<dbReference type="EMBL" id="OZ035834">
    <property type="protein sequence ID" value="CAL1575977.1"/>
    <property type="molecule type" value="Genomic_DNA"/>
</dbReference>
<gene>
    <name evidence="2" type="ORF">KC01_LOCUS7441</name>
</gene>
<evidence type="ECO:0000256" key="1">
    <source>
        <dbReference type="SAM" id="Phobius"/>
    </source>
</evidence>
<keyword evidence="1" id="KW-0812">Transmembrane</keyword>
<protein>
    <submittedName>
        <fullName evidence="2">Uncharacterized protein</fullName>
    </submittedName>
</protein>
<feature type="transmembrane region" description="Helical" evidence="1">
    <location>
        <begin position="6"/>
        <end position="27"/>
    </location>
</feature>
<organism evidence="2 3">
    <name type="scientific">Knipowitschia caucasica</name>
    <name type="common">Caucasian dwarf goby</name>
    <name type="synonym">Pomatoschistus caucasicus</name>
    <dbReference type="NCBI Taxonomy" id="637954"/>
    <lineage>
        <taxon>Eukaryota</taxon>
        <taxon>Metazoa</taxon>
        <taxon>Chordata</taxon>
        <taxon>Craniata</taxon>
        <taxon>Vertebrata</taxon>
        <taxon>Euteleostomi</taxon>
        <taxon>Actinopterygii</taxon>
        <taxon>Neopterygii</taxon>
        <taxon>Teleostei</taxon>
        <taxon>Neoteleostei</taxon>
        <taxon>Acanthomorphata</taxon>
        <taxon>Gobiaria</taxon>
        <taxon>Gobiiformes</taxon>
        <taxon>Gobioidei</taxon>
        <taxon>Gobiidae</taxon>
        <taxon>Gobiinae</taxon>
        <taxon>Knipowitschia</taxon>
    </lineage>
</organism>
<feature type="transmembrane region" description="Helical" evidence="1">
    <location>
        <begin position="34"/>
        <end position="51"/>
    </location>
</feature>
<reference evidence="2 3" key="1">
    <citation type="submission" date="2024-04" db="EMBL/GenBank/DDBJ databases">
        <authorList>
            <person name="Waldvogel A.-M."/>
            <person name="Schoenle A."/>
        </authorList>
    </citation>
    <scope>NUCLEOTIDE SEQUENCE [LARGE SCALE GENOMIC DNA]</scope>
</reference>
<evidence type="ECO:0000313" key="2">
    <source>
        <dbReference type="EMBL" id="CAL1575977.1"/>
    </source>
</evidence>
<keyword evidence="1" id="KW-0472">Membrane</keyword>
<sequence>MEWGGYVYGGLWGLIGGMGWLELYGWFGGLGWEWGGCGMILGMGLGVYWLWGVAGGGWVNGCRKGLWVWMGVYGVYGVDGGMGWQGGYGGGWGVDGGYGVVGGGWGMGCMGGYGGVWGLVVGGYGLYGGVWGCMGFWVGYAGPLLKPGLLLAATHSGLGPSEETSQLLELCSWLCSRLKEPCGLEESVSFLSGESSLYTLSSTHCPLHTDEKGHATVGMGDCTCDGGGEKLRTGRSKMAAIERMNVRHFLEVVGM</sequence>
<keyword evidence="1" id="KW-1133">Transmembrane helix</keyword>
<feature type="transmembrane region" description="Helical" evidence="1">
    <location>
        <begin position="116"/>
        <end position="140"/>
    </location>
</feature>
<proteinExistence type="predicted"/>
<evidence type="ECO:0000313" key="3">
    <source>
        <dbReference type="Proteomes" id="UP001497482"/>
    </source>
</evidence>
<name>A0AAV2JIW3_KNICA</name>
<accession>A0AAV2JIW3</accession>